<feature type="compositionally biased region" description="Polar residues" evidence="1">
    <location>
        <begin position="121"/>
        <end position="130"/>
    </location>
</feature>
<accession>A0A640T9W3</accession>
<evidence type="ECO:0000256" key="1">
    <source>
        <dbReference type="SAM" id="MobiDB-lite"/>
    </source>
</evidence>
<comment type="caution">
    <text evidence="2">The sequence shown here is derived from an EMBL/GenBank/DDBJ whole genome shotgun (WGS) entry which is preliminary data.</text>
</comment>
<feature type="region of interest" description="Disordered" evidence="1">
    <location>
        <begin position="85"/>
        <end position="130"/>
    </location>
</feature>
<gene>
    <name evidence="2" type="ORF">Sliba_02450</name>
</gene>
<dbReference type="AlphaFoldDB" id="A0A640T9W3"/>
<sequence>MNAADTPPNRTAVAPENPEPDNVTTVPPDAGPEAGLTELNTGTGTETYVNDTPLLVPPGAVTVTCTVPDPAGAVAVICEPDTTVNAADTPPNRTAVAPENPEPDNVTTVPPDAGPEAGLTELNTGTGAVT</sequence>
<organism evidence="2 3">
    <name type="scientific">Streptomyces nigrescens</name>
    <dbReference type="NCBI Taxonomy" id="1920"/>
    <lineage>
        <taxon>Bacteria</taxon>
        <taxon>Bacillati</taxon>
        <taxon>Actinomycetota</taxon>
        <taxon>Actinomycetes</taxon>
        <taxon>Kitasatosporales</taxon>
        <taxon>Streptomycetaceae</taxon>
        <taxon>Streptomyces</taxon>
    </lineage>
</organism>
<feature type="region of interest" description="Disordered" evidence="1">
    <location>
        <begin position="1"/>
        <end position="35"/>
    </location>
</feature>
<name>A0A640T9W3_STRNI</name>
<evidence type="ECO:0000313" key="3">
    <source>
        <dbReference type="Proteomes" id="UP000429552"/>
    </source>
</evidence>
<dbReference type="Proteomes" id="UP000429552">
    <property type="component" value="Unassembled WGS sequence"/>
</dbReference>
<dbReference type="EMBL" id="BLIP01000001">
    <property type="protein sequence ID" value="GFE19792.1"/>
    <property type="molecule type" value="Genomic_DNA"/>
</dbReference>
<proteinExistence type="predicted"/>
<reference evidence="2 3" key="1">
    <citation type="submission" date="2019-12" db="EMBL/GenBank/DDBJ databases">
        <title>Whole genome shotgun sequence of Streptomyces libani subsp. libani NBRC 13452.</title>
        <authorList>
            <person name="Ichikawa N."/>
            <person name="Kimura A."/>
            <person name="Kitahashi Y."/>
            <person name="Komaki H."/>
            <person name="Tamura T."/>
        </authorList>
    </citation>
    <scope>NUCLEOTIDE SEQUENCE [LARGE SCALE GENOMIC DNA]</scope>
    <source>
        <strain evidence="2 3">NBRC 13452</strain>
    </source>
</reference>
<protein>
    <submittedName>
        <fullName evidence="2">Uncharacterized protein</fullName>
    </submittedName>
</protein>
<evidence type="ECO:0000313" key="2">
    <source>
        <dbReference type="EMBL" id="GFE19792.1"/>
    </source>
</evidence>